<dbReference type="PANTHER" id="PTHR43707:SF1">
    <property type="entry name" value="HISTIDINE--TRNA LIGASE, MITOCHONDRIAL-RELATED"/>
    <property type="match status" value="1"/>
</dbReference>
<dbReference type="InterPro" id="IPR033656">
    <property type="entry name" value="HisRS_anticodon"/>
</dbReference>
<dbReference type="GO" id="GO:0005737">
    <property type="term" value="C:cytoplasm"/>
    <property type="evidence" value="ECO:0007669"/>
    <property type="project" value="UniProtKB-SubCell"/>
</dbReference>
<keyword evidence="4 11" id="KW-0963">Cytoplasm</keyword>
<keyword evidence="15" id="KW-1185">Reference proteome</keyword>
<comment type="catalytic activity">
    <reaction evidence="10 11">
        <text>tRNA(His) + L-histidine + ATP = L-histidyl-tRNA(His) + AMP + diphosphate + H(+)</text>
        <dbReference type="Rhea" id="RHEA:17313"/>
        <dbReference type="Rhea" id="RHEA-COMP:9665"/>
        <dbReference type="Rhea" id="RHEA-COMP:9689"/>
        <dbReference type="ChEBI" id="CHEBI:15378"/>
        <dbReference type="ChEBI" id="CHEBI:30616"/>
        <dbReference type="ChEBI" id="CHEBI:33019"/>
        <dbReference type="ChEBI" id="CHEBI:57595"/>
        <dbReference type="ChEBI" id="CHEBI:78442"/>
        <dbReference type="ChEBI" id="CHEBI:78527"/>
        <dbReference type="ChEBI" id="CHEBI:456215"/>
        <dbReference type="EC" id="6.1.1.21"/>
    </reaction>
</comment>
<keyword evidence="6 11" id="KW-0547">Nucleotide-binding</keyword>
<dbReference type="CDD" id="cd00773">
    <property type="entry name" value="HisRS-like_core"/>
    <property type="match status" value="1"/>
</dbReference>
<dbReference type="InterPro" id="IPR041715">
    <property type="entry name" value="HisRS-like_core"/>
</dbReference>
<dbReference type="PROSITE" id="PS50862">
    <property type="entry name" value="AA_TRNA_LIGASE_II"/>
    <property type="match status" value="1"/>
</dbReference>
<dbReference type="CDD" id="cd00859">
    <property type="entry name" value="HisRS_anticodon"/>
    <property type="match status" value="1"/>
</dbReference>
<keyword evidence="8 11" id="KW-0648">Protein biosynthesis</keyword>
<accession>A0A8J6I3J3</accession>
<dbReference type="Gene3D" id="3.30.930.10">
    <property type="entry name" value="Bira Bifunctional Protein, Domain 2"/>
    <property type="match status" value="1"/>
</dbReference>
<dbReference type="Gene3D" id="3.40.50.800">
    <property type="entry name" value="Anticodon-binding domain"/>
    <property type="match status" value="1"/>
</dbReference>
<evidence type="ECO:0000256" key="8">
    <source>
        <dbReference type="ARBA" id="ARBA00022917"/>
    </source>
</evidence>
<dbReference type="HAMAP" id="MF_00127">
    <property type="entry name" value="His_tRNA_synth"/>
    <property type="match status" value="1"/>
</dbReference>
<dbReference type="InterPro" id="IPR036621">
    <property type="entry name" value="Anticodon-bd_dom_sf"/>
</dbReference>
<evidence type="ECO:0000256" key="1">
    <source>
        <dbReference type="ARBA" id="ARBA00004496"/>
    </source>
</evidence>
<comment type="similarity">
    <text evidence="2 11">Belongs to the class-II aminoacyl-tRNA synthetase family.</text>
</comment>
<evidence type="ECO:0000256" key="9">
    <source>
        <dbReference type="ARBA" id="ARBA00023146"/>
    </source>
</evidence>
<feature type="domain" description="Aminoacyl-transfer RNA synthetases class-II family profile" evidence="13">
    <location>
        <begin position="1"/>
        <end position="334"/>
    </location>
</feature>
<reference evidence="14" key="1">
    <citation type="submission" date="2020-06" db="EMBL/GenBank/DDBJ databases">
        <title>Novel chitinolytic bacterium.</title>
        <authorList>
            <person name="Ungkulpasvich U."/>
            <person name="Kosugi A."/>
            <person name="Uke A."/>
        </authorList>
    </citation>
    <scope>NUCLEOTIDE SEQUENCE</scope>
    <source>
        <strain evidence="14">UUS1-1</strain>
    </source>
</reference>
<feature type="binding site" evidence="12">
    <location>
        <begin position="82"/>
        <end position="84"/>
    </location>
    <ligand>
        <name>L-histidine</name>
        <dbReference type="ChEBI" id="CHEBI:57595"/>
    </ligand>
</feature>
<dbReference type="GO" id="GO:0004821">
    <property type="term" value="F:histidine-tRNA ligase activity"/>
    <property type="evidence" value="ECO:0007669"/>
    <property type="project" value="UniProtKB-UniRule"/>
</dbReference>
<dbReference type="Pfam" id="PF13393">
    <property type="entry name" value="tRNA-synt_His"/>
    <property type="match status" value="1"/>
</dbReference>
<evidence type="ECO:0000256" key="5">
    <source>
        <dbReference type="ARBA" id="ARBA00022598"/>
    </source>
</evidence>
<dbReference type="SUPFAM" id="SSF55681">
    <property type="entry name" value="Class II aaRS and biotin synthetases"/>
    <property type="match status" value="1"/>
</dbReference>
<dbReference type="InterPro" id="IPR015807">
    <property type="entry name" value="His-tRNA-ligase"/>
</dbReference>
<dbReference type="InterPro" id="IPR004154">
    <property type="entry name" value="Anticodon-bd"/>
</dbReference>
<evidence type="ECO:0000313" key="14">
    <source>
        <dbReference type="EMBL" id="MBA2133597.1"/>
    </source>
</evidence>
<comment type="caution">
    <text evidence="14">The sequence shown here is derived from an EMBL/GenBank/DDBJ whole genome shotgun (WGS) entry which is preliminary data.</text>
</comment>
<dbReference type="Pfam" id="PF03129">
    <property type="entry name" value="HGTP_anticodon"/>
    <property type="match status" value="1"/>
</dbReference>
<evidence type="ECO:0000313" key="15">
    <source>
        <dbReference type="Proteomes" id="UP000657177"/>
    </source>
</evidence>
<evidence type="ECO:0000256" key="12">
    <source>
        <dbReference type="PIRSR" id="PIRSR001549-1"/>
    </source>
</evidence>
<dbReference type="InterPro" id="IPR045864">
    <property type="entry name" value="aa-tRNA-synth_II/BPL/LPL"/>
</dbReference>
<evidence type="ECO:0000256" key="4">
    <source>
        <dbReference type="ARBA" id="ARBA00022490"/>
    </source>
</evidence>
<dbReference type="InterPro" id="IPR006195">
    <property type="entry name" value="aa-tRNA-synth_II"/>
</dbReference>
<dbReference type="GO" id="GO:0006427">
    <property type="term" value="P:histidyl-tRNA aminoacylation"/>
    <property type="evidence" value="ECO:0007669"/>
    <property type="project" value="UniProtKB-UniRule"/>
</dbReference>
<dbReference type="SUPFAM" id="SSF52954">
    <property type="entry name" value="Class II aaRS ABD-related"/>
    <property type="match status" value="1"/>
</dbReference>
<sequence length="431" mass="48165">MNLITAPRGTFDLMPPQAIVWEWMESTIRKVFLSYGYGEIRTPIFEHTELFQRGIGETTDIVEKEMYTLVDKGGRSLTLRPEGTASVVRAYIEHKLYGQAPVAKLFYIGPMFRQERPQAGRFRQFHQFGVEMIGEKSPVADAEVIILAHDLYRQLGLTELEIHLNTVGCPACRQEYKAALTSALQAVADQLCPTCQQRLVRNPLRLLDCKSPVCQEVISRVPSIHHYLCADCRHHFDQVTTLLEKVGVKYKRSDKLVRGLDYYTRTVFEIINHDLGAQNALCGGGRYDGLVAECGGPAVPGVGFASGMERLYTTLEQKGKIPELPFGPQLYVLPLGEELNVVAFEIATVLRRQGFSVEMGNGAKSLKAQLKTAHKSGAGYAVIIGEEEWRERQVTLKTMADGSQKRLPASGLMEEIAELVSPRLIVPLREE</sequence>
<evidence type="ECO:0000256" key="3">
    <source>
        <dbReference type="ARBA" id="ARBA00011738"/>
    </source>
</evidence>
<dbReference type="FunFam" id="3.30.930.10:FF:000005">
    <property type="entry name" value="Histidine--tRNA ligase"/>
    <property type="match status" value="1"/>
</dbReference>
<dbReference type="Proteomes" id="UP000657177">
    <property type="component" value="Unassembled WGS sequence"/>
</dbReference>
<feature type="binding site" evidence="12">
    <location>
        <begin position="262"/>
        <end position="263"/>
    </location>
    <ligand>
        <name>L-histidine</name>
        <dbReference type="ChEBI" id="CHEBI:57595"/>
    </ligand>
</feature>
<dbReference type="AlphaFoldDB" id="A0A8J6I3J3"/>
<evidence type="ECO:0000259" key="13">
    <source>
        <dbReference type="PROSITE" id="PS50862"/>
    </source>
</evidence>
<proteinExistence type="inferred from homology"/>
<feature type="binding site" evidence="12">
    <location>
        <position position="127"/>
    </location>
    <ligand>
        <name>L-histidine</name>
        <dbReference type="ChEBI" id="CHEBI:57595"/>
    </ligand>
</feature>
<comment type="subcellular location">
    <subcellularLocation>
        <location evidence="1 11">Cytoplasm</location>
    </subcellularLocation>
</comment>
<name>A0A8J6I3J3_9FIRM</name>
<organism evidence="14 15">
    <name type="scientific">Capillibacterium thermochitinicola</name>
    <dbReference type="NCBI Taxonomy" id="2699427"/>
    <lineage>
        <taxon>Bacteria</taxon>
        <taxon>Bacillati</taxon>
        <taxon>Bacillota</taxon>
        <taxon>Capillibacterium</taxon>
    </lineage>
</organism>
<keyword evidence="7 11" id="KW-0067">ATP-binding</keyword>
<comment type="subunit">
    <text evidence="3 11">Homodimer.</text>
</comment>
<evidence type="ECO:0000256" key="6">
    <source>
        <dbReference type="ARBA" id="ARBA00022741"/>
    </source>
</evidence>
<dbReference type="NCBIfam" id="TIGR00442">
    <property type="entry name" value="hisS"/>
    <property type="match status" value="1"/>
</dbReference>
<dbReference type="EMBL" id="JAAKDE010000016">
    <property type="protein sequence ID" value="MBA2133597.1"/>
    <property type="molecule type" value="Genomic_DNA"/>
</dbReference>
<gene>
    <name evidence="11" type="primary">hisS</name>
    <name evidence="14" type="ORF">G5B42_08605</name>
</gene>
<feature type="binding site" evidence="12">
    <location>
        <position position="258"/>
    </location>
    <ligand>
        <name>L-histidine</name>
        <dbReference type="ChEBI" id="CHEBI:57595"/>
    </ligand>
</feature>
<dbReference type="PANTHER" id="PTHR43707">
    <property type="entry name" value="HISTIDYL-TRNA SYNTHETASE"/>
    <property type="match status" value="1"/>
</dbReference>
<dbReference type="GO" id="GO:0016740">
    <property type="term" value="F:transferase activity"/>
    <property type="evidence" value="ECO:0007669"/>
    <property type="project" value="UniProtKB-ARBA"/>
</dbReference>
<evidence type="ECO:0000256" key="2">
    <source>
        <dbReference type="ARBA" id="ARBA00008226"/>
    </source>
</evidence>
<evidence type="ECO:0000256" key="11">
    <source>
        <dbReference type="HAMAP-Rule" id="MF_00127"/>
    </source>
</evidence>
<protein>
    <recommendedName>
        <fullName evidence="11">Histidine--tRNA ligase</fullName>
        <ecNumber evidence="11">6.1.1.21</ecNumber>
    </recommendedName>
    <alternativeName>
        <fullName evidence="11">Histidyl-tRNA synthetase</fullName>
        <shortName evidence="11">HisRS</shortName>
    </alternativeName>
</protein>
<dbReference type="EC" id="6.1.1.21" evidence="11"/>
<evidence type="ECO:0000256" key="10">
    <source>
        <dbReference type="ARBA" id="ARBA00047639"/>
    </source>
</evidence>
<dbReference type="GO" id="GO:0140096">
    <property type="term" value="F:catalytic activity, acting on a protein"/>
    <property type="evidence" value="ECO:0007669"/>
    <property type="project" value="UniProtKB-ARBA"/>
</dbReference>
<dbReference type="InterPro" id="IPR004516">
    <property type="entry name" value="HisRS/HisZ"/>
</dbReference>
<keyword evidence="5 11" id="KW-0436">Ligase</keyword>
<feature type="binding site" evidence="12">
    <location>
        <position position="131"/>
    </location>
    <ligand>
        <name>L-histidine</name>
        <dbReference type="ChEBI" id="CHEBI:57595"/>
    </ligand>
</feature>
<dbReference type="PIRSF" id="PIRSF001549">
    <property type="entry name" value="His-tRNA_synth"/>
    <property type="match status" value="1"/>
</dbReference>
<dbReference type="GO" id="GO:0005524">
    <property type="term" value="F:ATP binding"/>
    <property type="evidence" value="ECO:0007669"/>
    <property type="project" value="UniProtKB-UniRule"/>
</dbReference>
<keyword evidence="9 11" id="KW-0030">Aminoacyl-tRNA synthetase</keyword>
<dbReference type="RefSeq" id="WP_181340065.1">
    <property type="nucleotide sequence ID" value="NZ_JAAKDE010000016.1"/>
</dbReference>
<evidence type="ECO:0000256" key="7">
    <source>
        <dbReference type="ARBA" id="ARBA00022840"/>
    </source>
</evidence>
<feature type="binding site" evidence="12">
    <location>
        <position position="113"/>
    </location>
    <ligand>
        <name>L-histidine</name>
        <dbReference type="ChEBI" id="CHEBI:57595"/>
    </ligand>
</feature>